<evidence type="ECO:0000313" key="4">
    <source>
        <dbReference type="EMBL" id="CAK9159595.1"/>
    </source>
</evidence>
<dbReference type="Gene3D" id="2.60.40.1150">
    <property type="match status" value="1"/>
</dbReference>
<name>A0ABC8SRR5_9AQUA</name>
<dbReference type="FunFam" id="2.60.40.1150:FF:000002">
    <property type="entry name" value="Beta-adaptin-like protein C"/>
    <property type="match status" value="1"/>
</dbReference>
<keyword evidence="1" id="KW-0813">Transport</keyword>
<dbReference type="EMBL" id="CAUOFW020003387">
    <property type="protein sequence ID" value="CAK9159595.1"/>
    <property type="molecule type" value="Genomic_DNA"/>
</dbReference>
<evidence type="ECO:0000256" key="2">
    <source>
        <dbReference type="ARBA" id="ARBA00022927"/>
    </source>
</evidence>
<dbReference type="InterPro" id="IPR013041">
    <property type="entry name" value="Clathrin_app_Ig-like_sf"/>
</dbReference>
<evidence type="ECO:0000256" key="1">
    <source>
        <dbReference type="ARBA" id="ARBA00022448"/>
    </source>
</evidence>
<evidence type="ECO:0000259" key="3">
    <source>
        <dbReference type="Pfam" id="PF02883"/>
    </source>
</evidence>
<organism evidence="4 5">
    <name type="scientific">Ilex paraguariensis</name>
    <name type="common">yerba mate</name>
    <dbReference type="NCBI Taxonomy" id="185542"/>
    <lineage>
        <taxon>Eukaryota</taxon>
        <taxon>Viridiplantae</taxon>
        <taxon>Streptophyta</taxon>
        <taxon>Embryophyta</taxon>
        <taxon>Tracheophyta</taxon>
        <taxon>Spermatophyta</taxon>
        <taxon>Magnoliopsida</taxon>
        <taxon>eudicotyledons</taxon>
        <taxon>Gunneridae</taxon>
        <taxon>Pentapetalae</taxon>
        <taxon>asterids</taxon>
        <taxon>campanulids</taxon>
        <taxon>Aquifoliales</taxon>
        <taxon>Aquifoliaceae</taxon>
        <taxon>Ilex</taxon>
    </lineage>
</organism>
<dbReference type="Proteomes" id="UP001642360">
    <property type="component" value="Unassembled WGS sequence"/>
</dbReference>
<comment type="caution">
    <text evidence="4">The sequence shown here is derived from an EMBL/GenBank/DDBJ whole genome shotgun (WGS) entry which is preliminary data.</text>
</comment>
<dbReference type="SUPFAM" id="SSF49348">
    <property type="entry name" value="Clathrin adaptor appendage domain"/>
    <property type="match status" value="1"/>
</dbReference>
<evidence type="ECO:0000313" key="5">
    <source>
        <dbReference type="Proteomes" id="UP001642360"/>
    </source>
</evidence>
<feature type="domain" description="Clathrin adaptor alpha/beta/gamma-adaptin appendage Ig-like subdomain" evidence="3">
    <location>
        <begin position="39"/>
        <end position="93"/>
    </location>
</feature>
<keyword evidence="2" id="KW-0653">Protein transport</keyword>
<accession>A0ABC8SRR5</accession>
<protein>
    <recommendedName>
        <fullName evidence="3">Clathrin adaptor alpha/beta/gamma-adaptin appendage Ig-like subdomain domain-containing protein</fullName>
    </recommendedName>
</protein>
<dbReference type="AlphaFoldDB" id="A0ABC8SRR5"/>
<keyword evidence="5" id="KW-1185">Reference proteome</keyword>
<dbReference type="InterPro" id="IPR008152">
    <property type="entry name" value="Clathrin_a/b/g-adaptin_app_Ig"/>
</dbReference>
<dbReference type="GO" id="GO:0015031">
    <property type="term" value="P:protein transport"/>
    <property type="evidence" value="ECO:0007669"/>
    <property type="project" value="UniProtKB-KW"/>
</dbReference>
<proteinExistence type="predicted"/>
<reference evidence="4 5" key="1">
    <citation type="submission" date="2024-02" db="EMBL/GenBank/DDBJ databases">
        <authorList>
            <person name="Vignale AGUSTIN F."/>
            <person name="Sosa J E."/>
            <person name="Modenutti C."/>
        </authorList>
    </citation>
    <scope>NUCLEOTIDE SEQUENCE [LARGE SCALE GENOMIC DNA]</scope>
</reference>
<gene>
    <name evidence="4" type="ORF">ILEXP_LOCUS28293</name>
</gene>
<sequence>MPLWRWTILICENVHAYIDVFFQLILSPPLPILLTASTGQGLQISAQLIRRDGQIFYSMLFENNSQSPLDGFMIQFNKNTFGLAALAAAGSLQVGFLFSVNN</sequence>
<dbReference type="InterPro" id="IPR013037">
    <property type="entry name" value="Clathrin_b-adaptin_app_Ig-like"/>
</dbReference>
<dbReference type="Pfam" id="PF02883">
    <property type="entry name" value="Alpha_adaptinC2"/>
    <property type="match status" value="1"/>
</dbReference>